<dbReference type="Proteomes" id="UP000029995">
    <property type="component" value="Unassembled WGS sequence"/>
</dbReference>
<dbReference type="EMBL" id="JANX01000001">
    <property type="protein sequence ID" value="KGM36136.1"/>
    <property type="molecule type" value="Genomic_DNA"/>
</dbReference>
<protein>
    <submittedName>
        <fullName evidence="1">Uncharacterized protein</fullName>
    </submittedName>
</protein>
<evidence type="ECO:0000313" key="2">
    <source>
        <dbReference type="Proteomes" id="UP000029995"/>
    </source>
</evidence>
<comment type="caution">
    <text evidence="1">The sequence shown here is derived from an EMBL/GenBank/DDBJ whole genome shotgun (WGS) entry which is preliminary data.</text>
</comment>
<accession>A0A0A0DBP3</accession>
<dbReference type="RefSeq" id="WP_034830507.1">
    <property type="nucleotide sequence ID" value="NZ_JANX01000001.1"/>
</dbReference>
<proteinExistence type="predicted"/>
<gene>
    <name evidence="1" type="ORF">P409_00375</name>
</gene>
<name>A0A0A0DBP3_9PROT</name>
<sequence>MASVSFGVSLRGFKFNDWNLTFNLAAGITAADIGKAVSLDESAPNQVKLAVADEFVLGRLEVVENRSASGGLVGTVALKFIDKLPTTGAIAIGDRITGSATAGVVKKATTEADTMPIVVEVGTGFAVVLKQ</sequence>
<dbReference type="AlphaFoldDB" id="A0A0A0DBP3"/>
<evidence type="ECO:0000313" key="1">
    <source>
        <dbReference type="EMBL" id="KGM36136.1"/>
    </source>
</evidence>
<dbReference type="OrthoDB" id="8482055at2"/>
<organism evidence="1 2">
    <name type="scientific">Inquilinus limosus MP06</name>
    <dbReference type="NCBI Taxonomy" id="1398085"/>
    <lineage>
        <taxon>Bacteria</taxon>
        <taxon>Pseudomonadati</taxon>
        <taxon>Pseudomonadota</taxon>
        <taxon>Alphaproteobacteria</taxon>
        <taxon>Rhodospirillales</taxon>
        <taxon>Rhodospirillaceae</taxon>
        <taxon>Inquilinus</taxon>
    </lineage>
</organism>
<reference evidence="1 2" key="1">
    <citation type="submission" date="2014-01" db="EMBL/GenBank/DDBJ databases">
        <title>Genome sequence determination for a cystic fibrosis isolate, Inquilinus limosus.</title>
        <authorList>
            <person name="Pino M."/>
            <person name="Di Conza J."/>
            <person name="Gutkind G."/>
        </authorList>
    </citation>
    <scope>NUCLEOTIDE SEQUENCE [LARGE SCALE GENOMIC DNA]</scope>
    <source>
        <strain evidence="1 2">MP06</strain>
    </source>
</reference>